<dbReference type="Proteomes" id="UP000054721">
    <property type="component" value="Unassembled WGS sequence"/>
</dbReference>
<accession>A0A0V1KJP7</accession>
<evidence type="ECO:0000313" key="1">
    <source>
        <dbReference type="EMBL" id="KRZ47362.1"/>
    </source>
</evidence>
<gene>
    <name evidence="1" type="ORF">T02_12199</name>
</gene>
<name>A0A0V1KJP7_9BILA</name>
<sequence length="45" mass="5186">MRLNRLADLHRRMNGAVLDKAYLDQHAQENYLLGLPEFSQSSSIL</sequence>
<protein>
    <submittedName>
        <fullName evidence="1">Uncharacterized protein</fullName>
    </submittedName>
</protein>
<dbReference type="AlphaFoldDB" id="A0A0V1KJP7"/>
<organism evidence="1 2">
    <name type="scientific">Trichinella nativa</name>
    <dbReference type="NCBI Taxonomy" id="6335"/>
    <lineage>
        <taxon>Eukaryota</taxon>
        <taxon>Metazoa</taxon>
        <taxon>Ecdysozoa</taxon>
        <taxon>Nematoda</taxon>
        <taxon>Enoplea</taxon>
        <taxon>Dorylaimia</taxon>
        <taxon>Trichinellida</taxon>
        <taxon>Trichinellidae</taxon>
        <taxon>Trichinella</taxon>
    </lineage>
</organism>
<proteinExistence type="predicted"/>
<reference evidence="1 2" key="1">
    <citation type="submission" date="2015-05" db="EMBL/GenBank/DDBJ databases">
        <title>Evolution of Trichinella species and genotypes.</title>
        <authorList>
            <person name="Korhonen P.K."/>
            <person name="Edoardo P."/>
            <person name="Giuseppe L.R."/>
            <person name="Gasser R.B."/>
        </authorList>
    </citation>
    <scope>NUCLEOTIDE SEQUENCE [LARGE SCALE GENOMIC DNA]</scope>
    <source>
        <strain evidence="1">ISS10</strain>
    </source>
</reference>
<comment type="caution">
    <text evidence="1">The sequence shown here is derived from an EMBL/GenBank/DDBJ whole genome shotgun (WGS) entry which is preliminary data.</text>
</comment>
<dbReference type="EMBL" id="JYDW01000890">
    <property type="protein sequence ID" value="KRZ47362.1"/>
    <property type="molecule type" value="Genomic_DNA"/>
</dbReference>
<keyword evidence="2" id="KW-1185">Reference proteome</keyword>
<evidence type="ECO:0000313" key="2">
    <source>
        <dbReference type="Proteomes" id="UP000054721"/>
    </source>
</evidence>